<gene>
    <name evidence="10" type="ORF">DW654_10270</name>
    <name evidence="9" type="ORF">DWY96_06750</name>
</gene>
<dbReference type="Proteomes" id="UP000283738">
    <property type="component" value="Unassembled WGS sequence"/>
</dbReference>
<dbReference type="Proteomes" id="UP000283701">
    <property type="component" value="Unassembled WGS sequence"/>
</dbReference>
<accession>A0A414QSF3</accession>
<feature type="transmembrane region" description="Helical" evidence="7">
    <location>
        <begin position="12"/>
        <end position="37"/>
    </location>
</feature>
<organism evidence="10 11">
    <name type="scientific">Roseburia inulinivorans</name>
    <dbReference type="NCBI Taxonomy" id="360807"/>
    <lineage>
        <taxon>Bacteria</taxon>
        <taxon>Bacillati</taxon>
        <taxon>Bacillota</taxon>
        <taxon>Clostridia</taxon>
        <taxon>Lachnospirales</taxon>
        <taxon>Lachnospiraceae</taxon>
        <taxon>Roseburia</taxon>
    </lineage>
</organism>
<keyword evidence="4 7" id="KW-0812">Transmembrane</keyword>
<evidence type="ECO:0000256" key="6">
    <source>
        <dbReference type="ARBA" id="ARBA00023136"/>
    </source>
</evidence>
<proteinExistence type="inferred from homology"/>
<comment type="caution">
    <text evidence="10">The sequence shown here is derived from an EMBL/GenBank/DDBJ whole genome shotgun (WGS) entry which is preliminary data.</text>
</comment>
<keyword evidence="6 7" id="KW-0472">Membrane</keyword>
<evidence type="ECO:0000313" key="9">
    <source>
        <dbReference type="EMBL" id="RGQ50641.1"/>
    </source>
</evidence>
<dbReference type="CDD" id="cd06261">
    <property type="entry name" value="TM_PBP2"/>
    <property type="match status" value="1"/>
</dbReference>
<dbReference type="GO" id="GO:0005886">
    <property type="term" value="C:plasma membrane"/>
    <property type="evidence" value="ECO:0007669"/>
    <property type="project" value="UniProtKB-SubCell"/>
</dbReference>
<dbReference type="Pfam" id="PF00528">
    <property type="entry name" value="BPD_transp_1"/>
    <property type="match status" value="1"/>
</dbReference>
<evidence type="ECO:0000313" key="11">
    <source>
        <dbReference type="Proteomes" id="UP000283701"/>
    </source>
</evidence>
<evidence type="ECO:0000256" key="2">
    <source>
        <dbReference type="ARBA" id="ARBA00022448"/>
    </source>
</evidence>
<evidence type="ECO:0000259" key="8">
    <source>
        <dbReference type="PROSITE" id="PS50928"/>
    </source>
</evidence>
<name>A0A414QSF3_9FIRM</name>
<evidence type="ECO:0000256" key="3">
    <source>
        <dbReference type="ARBA" id="ARBA00022475"/>
    </source>
</evidence>
<evidence type="ECO:0000256" key="7">
    <source>
        <dbReference type="RuleBase" id="RU363032"/>
    </source>
</evidence>
<evidence type="ECO:0000313" key="10">
    <source>
        <dbReference type="EMBL" id="RHF83726.1"/>
    </source>
</evidence>
<dbReference type="PANTHER" id="PTHR43744:SF6">
    <property type="entry name" value="ABC TRANSPORTER PERMEASE PROTEIN YESQ-RELATED"/>
    <property type="match status" value="1"/>
</dbReference>
<sequence>MKEDDKVIKKRFLRGLSYLMITAIGIIMIYPLIWMFFAAFKTNNEINLATSLLPAQFDWSGFVRGWHASGQYTFTDFFKNTFLLVVPTVLFTVVSCTIVAYGFARFSFKGHKILFALMLSTMMVPNAVLIIPRYLLFRDLGWLNGYLPFWMPALFACYPFFIYQEVQFLRGIPTELDEAAKIDGCNSFQILVQILLPVLKPSMISVCIFQTIWTWNDFMNPLIYINSVSKYPLSLALRMGLDVAASTNWNEIMAMACVSILPLVIMFFCFQKYFVEGIASSGLKG</sequence>
<comment type="similarity">
    <text evidence="7">Belongs to the binding-protein-dependent transport system permease family.</text>
</comment>
<feature type="domain" description="ABC transmembrane type-1" evidence="8">
    <location>
        <begin position="78"/>
        <end position="270"/>
    </location>
</feature>
<dbReference type="PROSITE" id="PS50928">
    <property type="entry name" value="ABC_TM1"/>
    <property type="match status" value="1"/>
</dbReference>
<feature type="transmembrane region" description="Helical" evidence="7">
    <location>
        <begin position="252"/>
        <end position="270"/>
    </location>
</feature>
<dbReference type="AlphaFoldDB" id="A0A414QSF3"/>
<dbReference type="SUPFAM" id="SSF161098">
    <property type="entry name" value="MetI-like"/>
    <property type="match status" value="1"/>
</dbReference>
<feature type="transmembrane region" description="Helical" evidence="7">
    <location>
        <begin position="190"/>
        <end position="213"/>
    </location>
</feature>
<feature type="transmembrane region" description="Helical" evidence="7">
    <location>
        <begin position="113"/>
        <end position="137"/>
    </location>
</feature>
<keyword evidence="3" id="KW-1003">Cell membrane</keyword>
<protein>
    <submittedName>
        <fullName evidence="10">Carbohydrate ABC transporter permease</fullName>
    </submittedName>
</protein>
<dbReference type="InterPro" id="IPR035906">
    <property type="entry name" value="MetI-like_sf"/>
</dbReference>
<dbReference type="EMBL" id="QRTF01000011">
    <property type="protein sequence ID" value="RGQ50641.1"/>
    <property type="molecule type" value="Genomic_DNA"/>
</dbReference>
<evidence type="ECO:0000313" key="12">
    <source>
        <dbReference type="Proteomes" id="UP000283738"/>
    </source>
</evidence>
<dbReference type="GO" id="GO:0055085">
    <property type="term" value="P:transmembrane transport"/>
    <property type="evidence" value="ECO:0007669"/>
    <property type="project" value="InterPro"/>
</dbReference>
<evidence type="ECO:0000256" key="1">
    <source>
        <dbReference type="ARBA" id="ARBA00004651"/>
    </source>
</evidence>
<dbReference type="PANTHER" id="PTHR43744">
    <property type="entry name" value="ABC TRANSPORTER PERMEASE PROTEIN MG189-RELATED-RELATED"/>
    <property type="match status" value="1"/>
</dbReference>
<dbReference type="EMBL" id="QRHP01000010">
    <property type="protein sequence ID" value="RHF83726.1"/>
    <property type="molecule type" value="Genomic_DNA"/>
</dbReference>
<comment type="subcellular location">
    <subcellularLocation>
        <location evidence="1 7">Cell membrane</location>
        <topology evidence="1 7">Multi-pass membrane protein</topology>
    </subcellularLocation>
</comment>
<evidence type="ECO:0000256" key="4">
    <source>
        <dbReference type="ARBA" id="ARBA00022692"/>
    </source>
</evidence>
<reference evidence="11 12" key="1">
    <citation type="submission" date="2018-08" db="EMBL/GenBank/DDBJ databases">
        <title>A genome reference for cultivated species of the human gut microbiota.</title>
        <authorList>
            <person name="Zou Y."/>
            <person name="Xue W."/>
            <person name="Luo G."/>
        </authorList>
    </citation>
    <scope>NUCLEOTIDE SEQUENCE [LARGE SCALE GENOMIC DNA]</scope>
    <source>
        <strain evidence="9 12">AF28-15</strain>
        <strain evidence="10 11">AM23-23AC</strain>
    </source>
</reference>
<keyword evidence="5 7" id="KW-1133">Transmembrane helix</keyword>
<dbReference type="InterPro" id="IPR000515">
    <property type="entry name" value="MetI-like"/>
</dbReference>
<feature type="transmembrane region" description="Helical" evidence="7">
    <location>
        <begin position="82"/>
        <end position="101"/>
    </location>
</feature>
<feature type="transmembrane region" description="Helical" evidence="7">
    <location>
        <begin position="149"/>
        <end position="169"/>
    </location>
</feature>
<dbReference type="Gene3D" id="1.10.3720.10">
    <property type="entry name" value="MetI-like"/>
    <property type="match status" value="1"/>
</dbReference>
<keyword evidence="2 7" id="KW-0813">Transport</keyword>
<evidence type="ECO:0000256" key="5">
    <source>
        <dbReference type="ARBA" id="ARBA00022989"/>
    </source>
</evidence>